<gene>
    <name evidence="2" type="ORF">OJ997_07825</name>
</gene>
<evidence type="ECO:0008006" key="4">
    <source>
        <dbReference type="Google" id="ProtNLM"/>
    </source>
</evidence>
<dbReference type="Proteomes" id="UP001147653">
    <property type="component" value="Unassembled WGS sequence"/>
</dbReference>
<sequence>MRTALLATLCALALPACGDGEQDEAAAAGEFQAVESALLAISDFPDGWTESDRSTGDDDTTCEGMALAEKRQRARSTAPRFQGELTSNVLTRVYRFEDEAVAGEVVDALGGAGNASCIGEDLGRAVADGEETVELGELSAKPLSVGDGLGDAAVATRVTMPLLSDAIDSQIILDFVSIRTGRAVAFVAFVQGVEPFDAALRKDLLARAAKRLGNANG</sequence>
<evidence type="ECO:0000256" key="1">
    <source>
        <dbReference type="SAM" id="SignalP"/>
    </source>
</evidence>
<organism evidence="2 3">
    <name type="scientific">Solirubrobacter phytolaccae</name>
    <dbReference type="NCBI Taxonomy" id="1404360"/>
    <lineage>
        <taxon>Bacteria</taxon>
        <taxon>Bacillati</taxon>
        <taxon>Actinomycetota</taxon>
        <taxon>Thermoleophilia</taxon>
        <taxon>Solirubrobacterales</taxon>
        <taxon>Solirubrobacteraceae</taxon>
        <taxon>Solirubrobacter</taxon>
    </lineage>
</organism>
<comment type="caution">
    <text evidence="2">The sequence shown here is derived from an EMBL/GenBank/DDBJ whole genome shotgun (WGS) entry which is preliminary data.</text>
</comment>
<dbReference type="RefSeq" id="WP_270024508.1">
    <property type="nucleotide sequence ID" value="NZ_JAPDDP010000010.1"/>
</dbReference>
<accession>A0A9X3S7F0</accession>
<protein>
    <recommendedName>
        <fullName evidence="4">Lipoprotein</fullName>
    </recommendedName>
</protein>
<feature type="chain" id="PRO_5040890602" description="Lipoprotein" evidence="1">
    <location>
        <begin position="19"/>
        <end position="217"/>
    </location>
</feature>
<feature type="signal peptide" evidence="1">
    <location>
        <begin position="1"/>
        <end position="18"/>
    </location>
</feature>
<proteinExistence type="predicted"/>
<evidence type="ECO:0000313" key="2">
    <source>
        <dbReference type="EMBL" id="MDA0180198.1"/>
    </source>
</evidence>
<dbReference type="AlphaFoldDB" id="A0A9X3S7F0"/>
<dbReference type="EMBL" id="JAPDDP010000010">
    <property type="protein sequence ID" value="MDA0180198.1"/>
    <property type="molecule type" value="Genomic_DNA"/>
</dbReference>
<reference evidence="2" key="1">
    <citation type="submission" date="2022-10" db="EMBL/GenBank/DDBJ databases">
        <title>The WGS of Solirubrobacter phytolaccae KCTC 29190.</title>
        <authorList>
            <person name="Jiang Z."/>
        </authorList>
    </citation>
    <scope>NUCLEOTIDE SEQUENCE</scope>
    <source>
        <strain evidence="2">KCTC 29190</strain>
    </source>
</reference>
<evidence type="ECO:0000313" key="3">
    <source>
        <dbReference type="Proteomes" id="UP001147653"/>
    </source>
</evidence>
<name>A0A9X3S7F0_9ACTN</name>
<keyword evidence="3" id="KW-1185">Reference proteome</keyword>
<keyword evidence="1" id="KW-0732">Signal</keyword>